<dbReference type="SUPFAM" id="SSF48498">
    <property type="entry name" value="Tetracyclin repressor-like, C-terminal domain"/>
    <property type="match status" value="1"/>
</dbReference>
<dbReference type="AlphaFoldDB" id="A0AB39MAD5"/>
<accession>A0AB39MAD5</accession>
<proteinExistence type="predicted"/>
<dbReference type="InterPro" id="IPR001647">
    <property type="entry name" value="HTH_TetR"/>
</dbReference>
<evidence type="ECO:0000256" key="2">
    <source>
        <dbReference type="PROSITE-ProRule" id="PRU00335"/>
    </source>
</evidence>
<organism evidence="4">
    <name type="scientific">Streptomyces sp. R08</name>
    <dbReference type="NCBI Taxonomy" id="3238624"/>
    <lineage>
        <taxon>Bacteria</taxon>
        <taxon>Bacillati</taxon>
        <taxon>Actinomycetota</taxon>
        <taxon>Actinomycetes</taxon>
        <taxon>Kitasatosporales</taxon>
        <taxon>Streptomycetaceae</taxon>
        <taxon>Streptomyces</taxon>
    </lineage>
</organism>
<reference evidence="4" key="1">
    <citation type="submission" date="2024-07" db="EMBL/GenBank/DDBJ databases">
        <authorList>
            <person name="Yu S.T."/>
        </authorList>
    </citation>
    <scope>NUCLEOTIDE SEQUENCE</scope>
    <source>
        <strain evidence="4">R08</strain>
    </source>
</reference>
<evidence type="ECO:0000256" key="1">
    <source>
        <dbReference type="ARBA" id="ARBA00023125"/>
    </source>
</evidence>
<dbReference type="Gene3D" id="1.10.357.10">
    <property type="entry name" value="Tetracycline Repressor, domain 2"/>
    <property type="match status" value="1"/>
</dbReference>
<dbReference type="PROSITE" id="PS50977">
    <property type="entry name" value="HTH_TETR_2"/>
    <property type="match status" value="1"/>
</dbReference>
<dbReference type="PANTHER" id="PTHR30055:SF226">
    <property type="entry name" value="HTH-TYPE TRANSCRIPTIONAL REGULATOR PKSA"/>
    <property type="match status" value="1"/>
</dbReference>
<dbReference type="GO" id="GO:0003700">
    <property type="term" value="F:DNA-binding transcription factor activity"/>
    <property type="evidence" value="ECO:0007669"/>
    <property type="project" value="TreeGrafter"/>
</dbReference>
<dbReference type="RefSeq" id="WP_266775079.1">
    <property type="nucleotide sequence ID" value="NZ_CP163431.1"/>
</dbReference>
<feature type="DNA-binding region" description="H-T-H motif" evidence="2">
    <location>
        <begin position="26"/>
        <end position="45"/>
    </location>
</feature>
<dbReference type="InterPro" id="IPR050109">
    <property type="entry name" value="HTH-type_TetR-like_transc_reg"/>
</dbReference>
<dbReference type="EMBL" id="CP163431">
    <property type="protein sequence ID" value="XDQ02051.1"/>
    <property type="molecule type" value="Genomic_DNA"/>
</dbReference>
<dbReference type="Pfam" id="PF00440">
    <property type="entry name" value="TetR_N"/>
    <property type="match status" value="1"/>
</dbReference>
<dbReference type="PRINTS" id="PR00455">
    <property type="entry name" value="HTHTETR"/>
</dbReference>
<gene>
    <name evidence="4" type="ORF">AB5J58_18430</name>
</gene>
<dbReference type="InterPro" id="IPR036271">
    <property type="entry name" value="Tet_transcr_reg_TetR-rel_C_sf"/>
</dbReference>
<sequence length="190" mass="20934">MTTARHEEILVAALAVFAERGYKKASIDAVAERAGLTRQGVLHYFPSKKRLLLALVQLREDLAREHLAALHTDTGEDLPGLLAEVITYDHKNPGLAQIHSVLVAEGVTGSDEAQRFCHDYYRSIQDHTVEHLTALYGDRVPSGLTPRAAATAVVAMLEGVQQQWMLDEEQTDYPEIIRDVMGVLLGPTPV</sequence>
<keyword evidence="1 2" id="KW-0238">DNA-binding</keyword>
<dbReference type="GO" id="GO:0000976">
    <property type="term" value="F:transcription cis-regulatory region binding"/>
    <property type="evidence" value="ECO:0007669"/>
    <property type="project" value="TreeGrafter"/>
</dbReference>
<dbReference type="InterPro" id="IPR009057">
    <property type="entry name" value="Homeodomain-like_sf"/>
</dbReference>
<evidence type="ECO:0000259" key="3">
    <source>
        <dbReference type="PROSITE" id="PS50977"/>
    </source>
</evidence>
<protein>
    <submittedName>
        <fullName evidence="4">TetR/AcrR family transcriptional regulator</fullName>
    </submittedName>
</protein>
<name>A0AB39MAD5_9ACTN</name>
<dbReference type="SUPFAM" id="SSF46689">
    <property type="entry name" value="Homeodomain-like"/>
    <property type="match status" value="1"/>
</dbReference>
<dbReference type="PANTHER" id="PTHR30055">
    <property type="entry name" value="HTH-TYPE TRANSCRIPTIONAL REGULATOR RUTR"/>
    <property type="match status" value="1"/>
</dbReference>
<evidence type="ECO:0000313" key="4">
    <source>
        <dbReference type="EMBL" id="XDQ02051.1"/>
    </source>
</evidence>
<feature type="domain" description="HTH tetR-type" evidence="3">
    <location>
        <begin position="3"/>
        <end position="63"/>
    </location>
</feature>